<organism evidence="1 2">
    <name type="scientific">Enterococcus lemanii</name>
    <dbReference type="NCBI Taxonomy" id="1159752"/>
    <lineage>
        <taxon>Bacteria</taxon>
        <taxon>Bacillati</taxon>
        <taxon>Bacillota</taxon>
        <taxon>Bacilli</taxon>
        <taxon>Lactobacillales</taxon>
        <taxon>Enterococcaceae</taxon>
        <taxon>Enterococcus</taxon>
    </lineage>
</organism>
<comment type="caution">
    <text evidence="1">The sequence shown here is derived from an EMBL/GenBank/DDBJ whole genome shotgun (WGS) entry which is preliminary data.</text>
</comment>
<evidence type="ECO:0000313" key="2">
    <source>
        <dbReference type="Proteomes" id="UP001595969"/>
    </source>
</evidence>
<evidence type="ECO:0000313" key="1">
    <source>
        <dbReference type="EMBL" id="MFC4718543.1"/>
    </source>
</evidence>
<name>A0ABV9MV83_9ENTE</name>
<keyword evidence="2" id="KW-1185">Reference proteome</keyword>
<dbReference type="RefSeq" id="WP_204653946.1">
    <property type="nucleotide sequence ID" value="NZ_JAFBFD010000016.1"/>
</dbReference>
<gene>
    <name evidence="1" type="ORF">ACFO5I_02130</name>
</gene>
<reference evidence="2" key="1">
    <citation type="journal article" date="2019" name="Int. J. Syst. Evol. Microbiol.">
        <title>The Global Catalogue of Microorganisms (GCM) 10K type strain sequencing project: providing services to taxonomists for standard genome sequencing and annotation.</title>
        <authorList>
            <consortium name="The Broad Institute Genomics Platform"/>
            <consortium name="The Broad Institute Genome Sequencing Center for Infectious Disease"/>
            <person name="Wu L."/>
            <person name="Ma J."/>
        </authorList>
    </citation>
    <scope>NUCLEOTIDE SEQUENCE [LARGE SCALE GENOMIC DNA]</scope>
    <source>
        <strain evidence="2">CGMCC 1.19032</strain>
    </source>
</reference>
<dbReference type="EMBL" id="JBHSGS010000010">
    <property type="protein sequence ID" value="MFC4718543.1"/>
    <property type="molecule type" value="Genomic_DNA"/>
</dbReference>
<proteinExistence type="predicted"/>
<dbReference type="Proteomes" id="UP001595969">
    <property type="component" value="Unassembled WGS sequence"/>
</dbReference>
<protein>
    <submittedName>
        <fullName evidence="1">Sigma-70 family RNA polymerase sigma factor</fullName>
    </submittedName>
</protein>
<sequence>MTNEELDELIQDYEGLFRKVLQRCGLFPGQADFEDYLQELRVLFYLRAKEYASRGLFEMDNEVTYLFKFLLWRIVDQKRKKMIQIKEVEEEILVNLQIQIEPKFEAVETATTFTAFYERLTIKDRQKCQALLEDETISRQQRSRYRAYFKKQFQNFFS</sequence>
<accession>A0ABV9MV83</accession>